<keyword evidence="2" id="KW-0808">Transferase</keyword>
<dbReference type="InterPro" id="IPR037171">
    <property type="entry name" value="NagB/RpiA_transferase-like"/>
</dbReference>
<accession>A0A5J6FN69</accession>
<dbReference type="SMART" id="SM00882">
    <property type="entry name" value="CoA_trans"/>
    <property type="match status" value="1"/>
</dbReference>
<keyword evidence="3" id="KW-1185">Reference proteome</keyword>
<dbReference type="InterPro" id="IPR004165">
    <property type="entry name" value="CoA_trans_fam_I"/>
</dbReference>
<name>A0A5J6FN69_9ACTN</name>
<dbReference type="Gene3D" id="3.40.1080.10">
    <property type="entry name" value="Glutaconate Coenzyme A-transferase"/>
    <property type="match status" value="2"/>
</dbReference>
<dbReference type="Pfam" id="PF01144">
    <property type="entry name" value="CoA_trans"/>
    <property type="match status" value="1"/>
</dbReference>
<evidence type="ECO:0000313" key="2">
    <source>
        <dbReference type="EMBL" id="QEU76385.1"/>
    </source>
</evidence>
<dbReference type="PANTHER" id="PTHR43293:SF3">
    <property type="entry name" value="CHOLESTEROL RING-CLEAVING HYDROLASE IPDB SUBUNIT"/>
    <property type="match status" value="1"/>
</dbReference>
<dbReference type="SUPFAM" id="SSF100950">
    <property type="entry name" value="NagB/RpiA/CoA transferase-like"/>
    <property type="match status" value="2"/>
</dbReference>
<organism evidence="2 3">
    <name type="scientific">Streptomyces nitrosporeus</name>
    <dbReference type="NCBI Taxonomy" id="28894"/>
    <lineage>
        <taxon>Bacteria</taxon>
        <taxon>Bacillati</taxon>
        <taxon>Actinomycetota</taxon>
        <taxon>Actinomycetes</taxon>
        <taxon>Kitasatosporales</taxon>
        <taxon>Streptomycetaceae</taxon>
        <taxon>Streptomyces</taxon>
    </lineage>
</organism>
<reference evidence="2 3" key="1">
    <citation type="submission" date="2017-09" db="EMBL/GenBank/DDBJ databases">
        <authorList>
            <person name="Lee N."/>
            <person name="Cho B.-K."/>
        </authorList>
    </citation>
    <scope>NUCLEOTIDE SEQUENCE [LARGE SCALE GENOMIC DNA]</scope>
    <source>
        <strain evidence="2 3">ATCC 12769</strain>
    </source>
</reference>
<gene>
    <name evidence="2" type="ORF">CP967_04190</name>
</gene>
<comment type="similarity">
    <text evidence="1">Belongs to the 3-oxoacid CoA-transferase subunit B family.</text>
</comment>
<dbReference type="OrthoDB" id="3369756at2"/>
<evidence type="ECO:0000256" key="1">
    <source>
        <dbReference type="ARBA" id="ARBA00007047"/>
    </source>
</evidence>
<dbReference type="KEGG" id="snk:CP967_04190"/>
<dbReference type="Proteomes" id="UP000326178">
    <property type="component" value="Chromosome"/>
</dbReference>
<protein>
    <submittedName>
        <fullName evidence="2">Acetate CoA-transferase</fullName>
    </submittedName>
</protein>
<dbReference type="AlphaFoldDB" id="A0A5J6FN69"/>
<sequence>MLNAVVRPGNHLHFAATMSRPNALVYALARTRRNRRDVTVSMAAVHSSAHALALSGAVRHMITGFLGDTYPLPRPNPLYAELTRGRPFTASVWPLWTLTQRLIAGGTGSPACLSRSLLHSDLRRGKEEELQRVRLRDGTTADLIPPLRPDLTLVHAVLADRSGNLVLGSPGGEGAWSSAAARDGVLATAERVVDELPGTCAGLVMVPGHRVRGLCAAERGAHPQSLSCGPATGVDGYDDDYAFLAEVTERCGAGEARDWYEEWVEAPGSHAGYLRALDARSTPPPRTVPTAGNGLTEREQLIILGARTVADEVRTGGFRTVLAGIGHSHLAAWLAGSELAREGVPVSICCELGFHDMRPTGGDVYLFARRHATHAASNLSMADVMGGIVTAGADSCLGVLSAGQIDPSGNVNTSVLPSGDWMTGPGGACDIVTAARCVVMAPARQNRYVSAVHHVTSPGDRVRTCVSQYGRFERTGPSGEFTLSSWLAPPGRPRADPARTVAATTRWNARFPAPVVEPGITERELGALRDLDPAGVYR</sequence>
<proteinExistence type="inferred from homology"/>
<dbReference type="EMBL" id="CP023702">
    <property type="protein sequence ID" value="QEU76385.1"/>
    <property type="molecule type" value="Genomic_DNA"/>
</dbReference>
<dbReference type="GO" id="GO:0008410">
    <property type="term" value="F:CoA-transferase activity"/>
    <property type="evidence" value="ECO:0007669"/>
    <property type="project" value="InterPro"/>
</dbReference>
<evidence type="ECO:0000313" key="3">
    <source>
        <dbReference type="Proteomes" id="UP000326178"/>
    </source>
</evidence>
<dbReference type="PANTHER" id="PTHR43293">
    <property type="entry name" value="ACETATE COA-TRANSFERASE YDIF"/>
    <property type="match status" value="1"/>
</dbReference>